<dbReference type="InterPro" id="IPR005569">
    <property type="entry name" value="Arc_DNA-bd_dom"/>
</dbReference>
<name>A0AAU7QC58_9GAMM</name>
<dbReference type="SUPFAM" id="SSF47598">
    <property type="entry name" value="Ribbon-helix-helix"/>
    <property type="match status" value="1"/>
</dbReference>
<organism evidence="2">
    <name type="scientific">Acerihabitans sp. KWT182</name>
    <dbReference type="NCBI Taxonomy" id="3157919"/>
    <lineage>
        <taxon>Bacteria</taxon>
        <taxon>Pseudomonadati</taxon>
        <taxon>Pseudomonadota</taxon>
        <taxon>Gammaproteobacteria</taxon>
        <taxon>Enterobacterales</taxon>
        <taxon>Pectobacteriaceae</taxon>
        <taxon>Acerihabitans</taxon>
    </lineage>
</organism>
<sequence>MSETANLTIKLPLELKERIKALAESNSVSMSAEIGARLERSLNEDSQPHVAADVDNQHTQEITEQPFTSSEVKKLRALLNAASQKKTQEKISFLAFR</sequence>
<proteinExistence type="predicted"/>
<dbReference type="Gene3D" id="1.10.1220.10">
    <property type="entry name" value="Met repressor-like"/>
    <property type="match status" value="1"/>
</dbReference>
<evidence type="ECO:0000313" key="2">
    <source>
        <dbReference type="EMBL" id="XBS70835.1"/>
    </source>
</evidence>
<evidence type="ECO:0000259" key="1">
    <source>
        <dbReference type="Pfam" id="PF03869"/>
    </source>
</evidence>
<dbReference type="Pfam" id="PF03869">
    <property type="entry name" value="Arc"/>
    <property type="match status" value="1"/>
</dbReference>
<dbReference type="GO" id="GO:0006355">
    <property type="term" value="P:regulation of DNA-templated transcription"/>
    <property type="evidence" value="ECO:0007669"/>
    <property type="project" value="InterPro"/>
</dbReference>
<keyword evidence="2" id="KW-0238">DNA-binding</keyword>
<dbReference type="GO" id="GO:0043565">
    <property type="term" value="F:sequence-specific DNA binding"/>
    <property type="evidence" value="ECO:0007669"/>
    <property type="project" value="UniProtKB-ARBA"/>
</dbReference>
<feature type="domain" description="Arc-like DNA binding" evidence="1">
    <location>
        <begin position="6"/>
        <end position="46"/>
    </location>
</feature>
<accession>A0AAU7QC58</accession>
<gene>
    <name evidence="2" type="ORF">ABK905_07015</name>
</gene>
<reference evidence="2" key="1">
    <citation type="submission" date="2024-06" db="EMBL/GenBank/DDBJ databases">
        <authorList>
            <person name="Coelho C."/>
            <person name="Bento M."/>
            <person name="Garcia E."/>
            <person name="Camelo A."/>
            <person name="Brandao I."/>
            <person name="Espirito Santo C."/>
            <person name="Trovao J."/>
            <person name="Verissimo A."/>
            <person name="Costa J."/>
            <person name="Tiago I."/>
        </authorList>
    </citation>
    <scope>NUCLEOTIDE SEQUENCE</scope>
    <source>
        <strain evidence="2">KWT182</strain>
    </source>
</reference>
<protein>
    <submittedName>
        <fullName evidence="2">Arc family DNA-binding protein</fullName>
    </submittedName>
</protein>
<dbReference type="InterPro" id="IPR010985">
    <property type="entry name" value="Ribbon_hlx_hlx"/>
</dbReference>
<dbReference type="AlphaFoldDB" id="A0AAU7QC58"/>
<dbReference type="EMBL" id="CP157947">
    <property type="protein sequence ID" value="XBS70835.1"/>
    <property type="molecule type" value="Genomic_DNA"/>
</dbReference>
<dbReference type="InterPro" id="IPR013321">
    <property type="entry name" value="Arc_rbn_hlx_hlx"/>
</dbReference>